<keyword evidence="6" id="KW-0325">Glycoprotein</keyword>
<comment type="subcellular location">
    <subcellularLocation>
        <location evidence="9">Endomembrane system</location>
        <topology evidence="9">Lipid-anchor</topology>
    </subcellularLocation>
    <subcellularLocation>
        <location evidence="1">Membrane</location>
        <topology evidence="1">Lipid-anchor</topology>
        <topology evidence="1">GPI-anchor</topology>
    </subcellularLocation>
</comment>
<dbReference type="InterPro" id="IPR039391">
    <property type="entry name" value="Phytocyanin-like"/>
</dbReference>
<evidence type="ECO:0000256" key="11">
    <source>
        <dbReference type="SAM" id="SignalP"/>
    </source>
</evidence>
<proteinExistence type="inferred from homology"/>
<dbReference type="PANTHER" id="PTHR33021">
    <property type="entry name" value="BLUE COPPER PROTEIN"/>
    <property type="match status" value="1"/>
</dbReference>
<keyword evidence="10" id="KW-1133">Transmembrane helix</keyword>
<dbReference type="GO" id="GO:0012505">
    <property type="term" value="C:endomembrane system"/>
    <property type="evidence" value="ECO:0007669"/>
    <property type="project" value="UniProtKB-SubCell"/>
</dbReference>
<dbReference type="Proteomes" id="UP001141806">
    <property type="component" value="Unassembled WGS sequence"/>
</dbReference>
<name>A0A9Q0GNX7_9MAGN</name>
<reference evidence="13" key="1">
    <citation type="journal article" date="2023" name="Plant J.">
        <title>The genome of the king protea, Protea cynaroides.</title>
        <authorList>
            <person name="Chang J."/>
            <person name="Duong T.A."/>
            <person name="Schoeman C."/>
            <person name="Ma X."/>
            <person name="Roodt D."/>
            <person name="Barker N."/>
            <person name="Li Z."/>
            <person name="Van de Peer Y."/>
            <person name="Mizrachi E."/>
        </authorList>
    </citation>
    <scope>NUCLEOTIDE SEQUENCE</scope>
    <source>
        <tissue evidence="13">Young leaves</tissue>
    </source>
</reference>
<evidence type="ECO:0000256" key="2">
    <source>
        <dbReference type="ARBA" id="ARBA00022622"/>
    </source>
</evidence>
<dbReference type="GO" id="GO:0098552">
    <property type="term" value="C:side of membrane"/>
    <property type="evidence" value="ECO:0007669"/>
    <property type="project" value="UniProtKB-KW"/>
</dbReference>
<keyword evidence="4 10" id="KW-0472">Membrane</keyword>
<evidence type="ECO:0000313" key="14">
    <source>
        <dbReference type="Proteomes" id="UP001141806"/>
    </source>
</evidence>
<dbReference type="Pfam" id="PF02298">
    <property type="entry name" value="Cu_bind_like"/>
    <property type="match status" value="1"/>
</dbReference>
<evidence type="ECO:0000256" key="3">
    <source>
        <dbReference type="ARBA" id="ARBA00022729"/>
    </source>
</evidence>
<keyword evidence="3 11" id="KW-0732">Signal</keyword>
<keyword evidence="10" id="KW-0812">Transmembrane</keyword>
<dbReference type="GO" id="GO:0005886">
    <property type="term" value="C:plasma membrane"/>
    <property type="evidence" value="ECO:0007669"/>
    <property type="project" value="TreeGrafter"/>
</dbReference>
<dbReference type="InterPro" id="IPR003245">
    <property type="entry name" value="Phytocyanin_dom"/>
</dbReference>
<keyword evidence="5" id="KW-1015">Disulfide bond</keyword>
<feature type="chain" id="PRO_5040440620" description="Phytocyanin domain-containing protein" evidence="11">
    <location>
        <begin position="28"/>
        <end position="191"/>
    </location>
</feature>
<dbReference type="EMBL" id="JAMYWD010000344">
    <property type="protein sequence ID" value="KAJ4949795.1"/>
    <property type="molecule type" value="Genomic_DNA"/>
</dbReference>
<accession>A0A9Q0GNX7</accession>
<evidence type="ECO:0000256" key="7">
    <source>
        <dbReference type="ARBA" id="ARBA00023288"/>
    </source>
</evidence>
<comment type="caution">
    <text evidence="13">The sequence shown here is derived from an EMBL/GenBank/DDBJ whole genome shotgun (WGS) entry which is preliminary data.</text>
</comment>
<feature type="signal peptide" evidence="11">
    <location>
        <begin position="1"/>
        <end position="27"/>
    </location>
</feature>
<protein>
    <recommendedName>
        <fullName evidence="12">Phytocyanin domain-containing protein</fullName>
    </recommendedName>
</protein>
<gene>
    <name evidence="13" type="ORF">NE237_000107</name>
</gene>
<keyword evidence="7" id="KW-0449">Lipoprotein</keyword>
<dbReference type="SUPFAM" id="SSF49503">
    <property type="entry name" value="Cupredoxins"/>
    <property type="match status" value="1"/>
</dbReference>
<evidence type="ECO:0000313" key="13">
    <source>
        <dbReference type="EMBL" id="KAJ4949795.1"/>
    </source>
</evidence>
<dbReference type="GO" id="GO:0009055">
    <property type="term" value="F:electron transfer activity"/>
    <property type="evidence" value="ECO:0007669"/>
    <property type="project" value="InterPro"/>
</dbReference>
<keyword evidence="14" id="KW-1185">Reference proteome</keyword>
<dbReference type="AlphaFoldDB" id="A0A9Q0GNX7"/>
<evidence type="ECO:0000256" key="1">
    <source>
        <dbReference type="ARBA" id="ARBA00004589"/>
    </source>
</evidence>
<evidence type="ECO:0000259" key="12">
    <source>
        <dbReference type="PROSITE" id="PS51485"/>
    </source>
</evidence>
<dbReference type="Gene3D" id="2.60.40.420">
    <property type="entry name" value="Cupredoxins - blue copper proteins"/>
    <property type="match status" value="1"/>
</dbReference>
<feature type="transmembrane region" description="Helical" evidence="10">
    <location>
        <begin position="168"/>
        <end position="190"/>
    </location>
</feature>
<comment type="similarity">
    <text evidence="8">Belongs to the early nodulin-like (ENODL) family.</text>
</comment>
<evidence type="ECO:0000256" key="10">
    <source>
        <dbReference type="SAM" id="Phobius"/>
    </source>
</evidence>
<dbReference type="PROSITE" id="PS51485">
    <property type="entry name" value="PHYTOCYANIN"/>
    <property type="match status" value="1"/>
</dbReference>
<evidence type="ECO:0000256" key="8">
    <source>
        <dbReference type="ARBA" id="ARBA00035011"/>
    </source>
</evidence>
<dbReference type="FunFam" id="2.60.40.420:FF:000010">
    <property type="entry name" value="Early nodulin-like protein 1"/>
    <property type="match status" value="1"/>
</dbReference>
<sequence length="191" mass="20956">MANLRFSRSQFLCSVQFLILLQSNVFCYEYKVGDLHAWGKPSSANPLIYSYWSKYPQFTVGDSLFFLYPPSQDSVIQVTEQAFNECNLKDPILYMDDGNSLFNISSPGRFYFTSGVPGHCETSQKLQISVLFTNGSALPPSYAPTALPDTSPSYPTTFGSIPAVSSSLSLQSISSTILAAVLGVTILMIIN</sequence>
<organism evidence="13 14">
    <name type="scientific">Protea cynaroides</name>
    <dbReference type="NCBI Taxonomy" id="273540"/>
    <lineage>
        <taxon>Eukaryota</taxon>
        <taxon>Viridiplantae</taxon>
        <taxon>Streptophyta</taxon>
        <taxon>Embryophyta</taxon>
        <taxon>Tracheophyta</taxon>
        <taxon>Spermatophyta</taxon>
        <taxon>Magnoliopsida</taxon>
        <taxon>Proteales</taxon>
        <taxon>Proteaceae</taxon>
        <taxon>Protea</taxon>
    </lineage>
</organism>
<evidence type="ECO:0000256" key="9">
    <source>
        <dbReference type="ARBA" id="ARBA00037868"/>
    </source>
</evidence>
<evidence type="ECO:0000256" key="6">
    <source>
        <dbReference type="ARBA" id="ARBA00023180"/>
    </source>
</evidence>
<dbReference type="PANTHER" id="PTHR33021:SF44">
    <property type="entry name" value="EARLY NODULIN-LIKE PROTEIN 8"/>
    <property type="match status" value="1"/>
</dbReference>
<dbReference type="InterPro" id="IPR008972">
    <property type="entry name" value="Cupredoxin"/>
</dbReference>
<evidence type="ECO:0000256" key="4">
    <source>
        <dbReference type="ARBA" id="ARBA00023136"/>
    </source>
</evidence>
<feature type="domain" description="Phytocyanin" evidence="12">
    <location>
        <begin position="28"/>
        <end position="132"/>
    </location>
</feature>
<evidence type="ECO:0000256" key="5">
    <source>
        <dbReference type="ARBA" id="ARBA00023157"/>
    </source>
</evidence>
<keyword evidence="2" id="KW-0336">GPI-anchor</keyword>
<dbReference type="OrthoDB" id="782862at2759"/>